<dbReference type="AlphaFoldDB" id="A0A0H3A104"/>
<keyword evidence="5 7" id="KW-1133">Transmembrane helix</keyword>
<dbReference type="EMBL" id="CP000479">
    <property type="protein sequence ID" value="ABK67672.1"/>
    <property type="molecule type" value="Genomic_DNA"/>
</dbReference>
<proteinExistence type="inferred from homology"/>
<evidence type="ECO:0000256" key="7">
    <source>
        <dbReference type="SAM" id="Phobius"/>
    </source>
</evidence>
<dbReference type="KEGG" id="mav:MAV_2858"/>
<dbReference type="InterPro" id="IPR007341">
    <property type="entry name" value="Transgly_assoc"/>
</dbReference>
<comment type="subcellular location">
    <subcellularLocation>
        <location evidence="1">Cell membrane</location>
        <topology evidence="1">Multi-pass membrane protein</topology>
    </subcellularLocation>
</comment>
<keyword evidence="4 7" id="KW-0812">Transmembrane</keyword>
<organism evidence="8 9">
    <name type="scientific">Mycobacterium avium (strain 104)</name>
    <dbReference type="NCBI Taxonomy" id="243243"/>
    <lineage>
        <taxon>Bacteria</taxon>
        <taxon>Bacillati</taxon>
        <taxon>Actinomycetota</taxon>
        <taxon>Actinomycetes</taxon>
        <taxon>Mycobacteriales</taxon>
        <taxon>Mycobacteriaceae</taxon>
        <taxon>Mycobacterium</taxon>
        <taxon>Mycobacterium avium complex (MAC)</taxon>
    </lineage>
</organism>
<feature type="transmembrane region" description="Helical" evidence="7">
    <location>
        <begin position="38"/>
        <end position="56"/>
    </location>
</feature>
<accession>A0A0H3A104</accession>
<evidence type="ECO:0000256" key="5">
    <source>
        <dbReference type="ARBA" id="ARBA00022989"/>
    </source>
</evidence>
<dbReference type="GO" id="GO:0005886">
    <property type="term" value="C:plasma membrane"/>
    <property type="evidence" value="ECO:0007669"/>
    <property type="project" value="UniProtKB-SubCell"/>
</dbReference>
<sequence>MTAQQTAGLCQRLRGDPHGRHCCHRIPARSTTLTSVGIIGYIIIGGLAGALASKIVRGSGAGILMDIVIGIVGALIGGFILSFFVNTAGGGLIFTFFTALLGSVILLWIVGMVRRT</sequence>
<dbReference type="Proteomes" id="UP000001574">
    <property type="component" value="Chromosome"/>
</dbReference>
<feature type="transmembrane region" description="Helical" evidence="7">
    <location>
        <begin position="91"/>
        <end position="113"/>
    </location>
</feature>
<name>A0A0H3A104_MYCA1</name>
<dbReference type="Pfam" id="PF04226">
    <property type="entry name" value="Transgly_assoc"/>
    <property type="match status" value="1"/>
</dbReference>
<protein>
    <submittedName>
        <fullName evidence="8">Integral membrane protein</fullName>
    </submittedName>
</protein>
<dbReference type="PANTHER" id="PTHR33884:SF3">
    <property type="entry name" value="UPF0410 PROTEIN YMGE"/>
    <property type="match status" value="1"/>
</dbReference>
<feature type="transmembrane region" description="Helical" evidence="7">
    <location>
        <begin position="63"/>
        <end position="85"/>
    </location>
</feature>
<keyword evidence="6 7" id="KW-0472">Membrane</keyword>
<comment type="similarity">
    <text evidence="2">Belongs to the UPF0410 family.</text>
</comment>
<reference evidence="8 9" key="1">
    <citation type="submission" date="2006-10" db="EMBL/GenBank/DDBJ databases">
        <authorList>
            <person name="Fleischmann R.D."/>
            <person name="Dodson R.J."/>
            <person name="Haft D.H."/>
            <person name="Merkel J.S."/>
            <person name="Nelson W.C."/>
            <person name="Fraser C.M."/>
        </authorList>
    </citation>
    <scope>NUCLEOTIDE SEQUENCE [LARGE SCALE GENOMIC DNA]</scope>
    <source>
        <strain evidence="8 9">104</strain>
    </source>
</reference>
<evidence type="ECO:0000256" key="2">
    <source>
        <dbReference type="ARBA" id="ARBA00011006"/>
    </source>
</evidence>
<evidence type="ECO:0000313" key="9">
    <source>
        <dbReference type="Proteomes" id="UP000001574"/>
    </source>
</evidence>
<evidence type="ECO:0000256" key="4">
    <source>
        <dbReference type="ARBA" id="ARBA00022692"/>
    </source>
</evidence>
<dbReference type="PANTHER" id="PTHR33884">
    <property type="entry name" value="UPF0410 PROTEIN YMGE"/>
    <property type="match status" value="1"/>
</dbReference>
<keyword evidence="3" id="KW-1003">Cell membrane</keyword>
<gene>
    <name evidence="8" type="ordered locus">MAV_2858</name>
</gene>
<evidence type="ECO:0000256" key="6">
    <source>
        <dbReference type="ARBA" id="ARBA00023136"/>
    </source>
</evidence>
<evidence type="ECO:0000313" key="8">
    <source>
        <dbReference type="EMBL" id="ABK67672.1"/>
    </source>
</evidence>
<dbReference type="HOGENOM" id="CLU_160040_0_0_11"/>
<evidence type="ECO:0000256" key="3">
    <source>
        <dbReference type="ARBA" id="ARBA00022475"/>
    </source>
</evidence>
<evidence type="ECO:0000256" key="1">
    <source>
        <dbReference type="ARBA" id="ARBA00004651"/>
    </source>
</evidence>